<keyword evidence="7" id="KW-0472">Membrane</keyword>
<comment type="subcellular location">
    <subcellularLocation>
        <location evidence="1">Cell membrane</location>
        <topology evidence="1">Peripheral membrane protein</topology>
    </subcellularLocation>
</comment>
<evidence type="ECO:0000313" key="9">
    <source>
        <dbReference type="EMBL" id="TDK23482.1"/>
    </source>
</evidence>
<evidence type="ECO:0000256" key="6">
    <source>
        <dbReference type="ARBA" id="ARBA00022840"/>
    </source>
</evidence>
<keyword evidence="4" id="KW-1003">Cell membrane</keyword>
<evidence type="ECO:0000256" key="5">
    <source>
        <dbReference type="ARBA" id="ARBA00022741"/>
    </source>
</evidence>
<dbReference type="PROSITE" id="PS50893">
    <property type="entry name" value="ABC_TRANSPORTER_2"/>
    <property type="match status" value="2"/>
</dbReference>
<proteinExistence type="inferred from homology"/>
<evidence type="ECO:0000256" key="1">
    <source>
        <dbReference type="ARBA" id="ARBA00004202"/>
    </source>
</evidence>
<protein>
    <submittedName>
        <fullName evidence="9">ABC transporter ATP-binding protein</fullName>
    </submittedName>
</protein>
<dbReference type="FunFam" id="3.40.50.300:FF:000016">
    <property type="entry name" value="Oligopeptide ABC transporter ATP-binding component"/>
    <property type="match status" value="1"/>
</dbReference>
<comment type="caution">
    <text evidence="9">The sequence shown here is derived from an EMBL/GenBank/DDBJ whole genome shotgun (WGS) entry which is preliminary data.</text>
</comment>
<dbReference type="Pfam" id="PF00005">
    <property type="entry name" value="ABC_tran"/>
    <property type="match status" value="2"/>
</dbReference>
<dbReference type="InterPro" id="IPR003439">
    <property type="entry name" value="ABC_transporter-like_ATP-bd"/>
</dbReference>
<evidence type="ECO:0000313" key="10">
    <source>
        <dbReference type="Proteomes" id="UP000295411"/>
    </source>
</evidence>
<dbReference type="InterPro" id="IPR013563">
    <property type="entry name" value="Oligopep_ABC_C"/>
</dbReference>
<dbReference type="PANTHER" id="PTHR43297">
    <property type="entry name" value="OLIGOPEPTIDE TRANSPORT ATP-BINDING PROTEIN APPD"/>
    <property type="match status" value="1"/>
</dbReference>
<keyword evidence="6 9" id="KW-0067">ATP-binding</keyword>
<dbReference type="CDD" id="cd03257">
    <property type="entry name" value="ABC_NikE_OppD_transporters"/>
    <property type="match status" value="2"/>
</dbReference>
<dbReference type="InterPro" id="IPR027417">
    <property type="entry name" value="P-loop_NTPase"/>
</dbReference>
<dbReference type="NCBIfam" id="NF008453">
    <property type="entry name" value="PRK11308.1"/>
    <property type="match status" value="2"/>
</dbReference>
<name>A0A4V3AMB3_9MICC</name>
<dbReference type="InterPro" id="IPR017871">
    <property type="entry name" value="ABC_transporter-like_CS"/>
</dbReference>
<dbReference type="PROSITE" id="PS00211">
    <property type="entry name" value="ABC_TRANSPORTER_1"/>
    <property type="match status" value="2"/>
</dbReference>
<evidence type="ECO:0000259" key="8">
    <source>
        <dbReference type="PROSITE" id="PS50893"/>
    </source>
</evidence>
<dbReference type="Pfam" id="PF08352">
    <property type="entry name" value="oligo_HPY"/>
    <property type="match status" value="2"/>
</dbReference>
<keyword evidence="3" id="KW-0813">Transport</keyword>
<dbReference type="AlphaFoldDB" id="A0A4V3AMB3"/>
<dbReference type="PANTHER" id="PTHR43297:SF2">
    <property type="entry name" value="DIPEPTIDE TRANSPORT ATP-BINDING PROTEIN DPPD"/>
    <property type="match status" value="1"/>
</dbReference>
<gene>
    <name evidence="9" type="ORF">E2F48_15925</name>
</gene>
<accession>A0A4V3AMB3</accession>
<sequence>MTAEHTGTLSDDAVSPADGPILSVRGLGVDFNVDNEWVMAAEDVSYDIHPGEILAIVGESGSGKSMSSMALLGLLPRNGRSKGSARLMGKELIGAPQKTLRRIRGNDVAMIFQEPMTALNPVLTVGEQIREAVEQHTEASPAAAKERAIELLRMVEIPEPERRYDSYPHQFSGGQRQRAMIAIALANDPMLLIADEPTTALDVTVQAEVLELLRRLNKRLRSAILLITHDMGVVADLADHIVVMERGRIVESAPSKQLFLAPKEPYTRQLLDAVPYLGSKVGGVLTDVEVIDGSIRIHEDYAARALAHREEHTAAGTVPALELAGVDIEYPGRFRQPPFKAVHDVSFTILPGEVMGLVGESGSGKSTIARAVTGLIRTTAGSVRIAGTDITSLSARQILPLRKKFAIVFQDPAASLNPRLSIGDSIGEPLYLHEKLSRADLDRRVQGLLEDVQLPVSFRNRYPHELSGGQRQRVGIARALSLRPSLLVADEPTSALDVSVQAAVLKLLQDLQRERGFACLFVSHDLAVVELLASHIAVLSKGRLVEQGTTEQVLKYPRDPYTRRLLAAAPVPDPTEQAVRREQRNAILAAGAPG</sequence>
<dbReference type="Proteomes" id="UP000295411">
    <property type="component" value="Unassembled WGS sequence"/>
</dbReference>
<evidence type="ECO:0000256" key="7">
    <source>
        <dbReference type="ARBA" id="ARBA00023136"/>
    </source>
</evidence>
<keyword evidence="10" id="KW-1185">Reference proteome</keyword>
<dbReference type="SMART" id="SM00382">
    <property type="entry name" value="AAA"/>
    <property type="match status" value="2"/>
</dbReference>
<dbReference type="GO" id="GO:0015833">
    <property type="term" value="P:peptide transport"/>
    <property type="evidence" value="ECO:0007669"/>
    <property type="project" value="InterPro"/>
</dbReference>
<dbReference type="GO" id="GO:0016887">
    <property type="term" value="F:ATP hydrolysis activity"/>
    <property type="evidence" value="ECO:0007669"/>
    <property type="project" value="InterPro"/>
</dbReference>
<dbReference type="Gene3D" id="3.40.50.300">
    <property type="entry name" value="P-loop containing nucleotide triphosphate hydrolases"/>
    <property type="match status" value="2"/>
</dbReference>
<dbReference type="EMBL" id="SMTK01000006">
    <property type="protein sequence ID" value="TDK23482.1"/>
    <property type="molecule type" value="Genomic_DNA"/>
</dbReference>
<evidence type="ECO:0000256" key="2">
    <source>
        <dbReference type="ARBA" id="ARBA00005417"/>
    </source>
</evidence>
<evidence type="ECO:0000256" key="4">
    <source>
        <dbReference type="ARBA" id="ARBA00022475"/>
    </source>
</evidence>
<feature type="domain" description="ABC transporter" evidence="8">
    <location>
        <begin position="24"/>
        <end position="271"/>
    </location>
</feature>
<dbReference type="NCBIfam" id="NF007739">
    <property type="entry name" value="PRK10419.1"/>
    <property type="match status" value="2"/>
</dbReference>
<dbReference type="InterPro" id="IPR050388">
    <property type="entry name" value="ABC_Ni/Peptide_Import"/>
</dbReference>
<dbReference type="GO" id="GO:0005524">
    <property type="term" value="F:ATP binding"/>
    <property type="evidence" value="ECO:0007669"/>
    <property type="project" value="UniProtKB-KW"/>
</dbReference>
<dbReference type="OrthoDB" id="4008250at2"/>
<dbReference type="RefSeq" id="WP_133404950.1">
    <property type="nucleotide sequence ID" value="NZ_SMTK01000006.1"/>
</dbReference>
<dbReference type="InterPro" id="IPR003593">
    <property type="entry name" value="AAA+_ATPase"/>
</dbReference>
<comment type="similarity">
    <text evidence="2">Belongs to the ABC transporter superfamily.</text>
</comment>
<organism evidence="9 10">
    <name type="scientific">Arthrobacter crusticola</name>
    <dbReference type="NCBI Taxonomy" id="2547960"/>
    <lineage>
        <taxon>Bacteria</taxon>
        <taxon>Bacillati</taxon>
        <taxon>Actinomycetota</taxon>
        <taxon>Actinomycetes</taxon>
        <taxon>Micrococcales</taxon>
        <taxon>Micrococcaceae</taxon>
        <taxon>Arthrobacter</taxon>
    </lineage>
</organism>
<dbReference type="GO" id="GO:0005886">
    <property type="term" value="C:plasma membrane"/>
    <property type="evidence" value="ECO:0007669"/>
    <property type="project" value="UniProtKB-SubCell"/>
</dbReference>
<dbReference type="SUPFAM" id="SSF52540">
    <property type="entry name" value="P-loop containing nucleoside triphosphate hydrolases"/>
    <property type="match status" value="2"/>
</dbReference>
<reference evidence="9 10" key="1">
    <citation type="submission" date="2019-03" db="EMBL/GenBank/DDBJ databases">
        <title>Arthrobacter sp. nov., an bacterium isolated from biocrust in Mu Us Desert.</title>
        <authorList>
            <person name="Lixiong L."/>
        </authorList>
    </citation>
    <scope>NUCLEOTIDE SEQUENCE [LARGE SCALE GENOMIC DNA]</scope>
    <source>
        <strain evidence="9 10">SLN-3</strain>
    </source>
</reference>
<keyword evidence="5" id="KW-0547">Nucleotide-binding</keyword>
<feature type="domain" description="ABC transporter" evidence="8">
    <location>
        <begin position="323"/>
        <end position="566"/>
    </location>
</feature>
<evidence type="ECO:0000256" key="3">
    <source>
        <dbReference type="ARBA" id="ARBA00022448"/>
    </source>
</evidence>